<evidence type="ECO:0000313" key="3">
    <source>
        <dbReference type="EMBL" id="MED6167874.1"/>
    </source>
</evidence>
<evidence type="ECO:0000256" key="1">
    <source>
        <dbReference type="PROSITE-ProRule" id="PRU00047"/>
    </source>
</evidence>
<dbReference type="PROSITE" id="PS50158">
    <property type="entry name" value="ZF_CCHC"/>
    <property type="match status" value="1"/>
</dbReference>
<accession>A0ABU6V3R9</accession>
<name>A0ABU6V3R9_9FABA</name>
<dbReference type="InterPro" id="IPR001878">
    <property type="entry name" value="Znf_CCHC"/>
</dbReference>
<keyword evidence="4" id="KW-1185">Reference proteome</keyword>
<gene>
    <name evidence="3" type="ORF">PIB30_006845</name>
</gene>
<keyword evidence="1" id="KW-0863">Zinc-finger</keyword>
<organism evidence="3 4">
    <name type="scientific">Stylosanthes scabra</name>
    <dbReference type="NCBI Taxonomy" id="79078"/>
    <lineage>
        <taxon>Eukaryota</taxon>
        <taxon>Viridiplantae</taxon>
        <taxon>Streptophyta</taxon>
        <taxon>Embryophyta</taxon>
        <taxon>Tracheophyta</taxon>
        <taxon>Spermatophyta</taxon>
        <taxon>Magnoliopsida</taxon>
        <taxon>eudicotyledons</taxon>
        <taxon>Gunneridae</taxon>
        <taxon>Pentapetalae</taxon>
        <taxon>rosids</taxon>
        <taxon>fabids</taxon>
        <taxon>Fabales</taxon>
        <taxon>Fabaceae</taxon>
        <taxon>Papilionoideae</taxon>
        <taxon>50 kb inversion clade</taxon>
        <taxon>dalbergioids sensu lato</taxon>
        <taxon>Dalbergieae</taxon>
        <taxon>Pterocarpus clade</taxon>
        <taxon>Stylosanthes</taxon>
    </lineage>
</organism>
<sequence length="198" mass="22549">MESFGIPCVHLVGVLVYLDKMKIPQSLILDRWTKKAKQTPIKEVSRTGEILDAAYMSMHAAMLEDCRELVKLSCKYFEDYYDVKKRLAKERDVLLDRHRQRFKDGEHVSGGGASVRNPARARHKGCGRAAVNARGKFRRIQRCRKCGRAGHNARKCSYVRNDDHIEYSSDIGAEVDRVGQSEWEEMEEGGAGTSVRFV</sequence>
<protein>
    <recommendedName>
        <fullName evidence="2">CCHC-type domain-containing protein</fullName>
    </recommendedName>
</protein>
<keyword evidence="1" id="KW-0479">Metal-binding</keyword>
<comment type="caution">
    <text evidence="3">The sequence shown here is derived from an EMBL/GenBank/DDBJ whole genome shotgun (WGS) entry which is preliminary data.</text>
</comment>
<keyword evidence="1" id="KW-0862">Zinc</keyword>
<dbReference type="Proteomes" id="UP001341840">
    <property type="component" value="Unassembled WGS sequence"/>
</dbReference>
<reference evidence="3 4" key="1">
    <citation type="journal article" date="2023" name="Plants (Basel)">
        <title>Bridging the Gap: Combining Genomics and Transcriptomics Approaches to Understand Stylosanthes scabra, an Orphan Legume from the Brazilian Caatinga.</title>
        <authorList>
            <person name="Ferreira-Neto J.R.C."/>
            <person name="da Silva M.D."/>
            <person name="Binneck E."/>
            <person name="de Melo N.F."/>
            <person name="da Silva R.H."/>
            <person name="de Melo A.L.T.M."/>
            <person name="Pandolfi V."/>
            <person name="Bustamante F.O."/>
            <person name="Brasileiro-Vidal A.C."/>
            <person name="Benko-Iseppon A.M."/>
        </authorList>
    </citation>
    <scope>NUCLEOTIDE SEQUENCE [LARGE SCALE GENOMIC DNA]</scope>
    <source>
        <tissue evidence="3">Leaves</tissue>
    </source>
</reference>
<proteinExistence type="predicted"/>
<evidence type="ECO:0000313" key="4">
    <source>
        <dbReference type="Proteomes" id="UP001341840"/>
    </source>
</evidence>
<dbReference type="EMBL" id="JASCZI010151049">
    <property type="protein sequence ID" value="MED6167874.1"/>
    <property type="molecule type" value="Genomic_DNA"/>
</dbReference>
<feature type="domain" description="CCHC-type" evidence="2">
    <location>
        <begin position="142"/>
        <end position="156"/>
    </location>
</feature>
<evidence type="ECO:0000259" key="2">
    <source>
        <dbReference type="PROSITE" id="PS50158"/>
    </source>
</evidence>